<dbReference type="InterPro" id="IPR054520">
    <property type="entry name" value="M_Eco57I_C"/>
</dbReference>
<comment type="caution">
    <text evidence="10">The sequence shown here is derived from an EMBL/GenBank/DDBJ whole genome shotgun (WGS) entry which is preliminary data.</text>
</comment>
<evidence type="ECO:0000256" key="2">
    <source>
        <dbReference type="ARBA" id="ARBA00011900"/>
    </source>
</evidence>
<accession>A0ABS3V861</accession>
<comment type="catalytic activity">
    <reaction evidence="6">
        <text>a 2'-deoxyadenosine in DNA + S-adenosyl-L-methionine = an N(6)-methyl-2'-deoxyadenosine in DNA + S-adenosyl-L-homocysteine + H(+)</text>
        <dbReference type="Rhea" id="RHEA:15197"/>
        <dbReference type="Rhea" id="RHEA-COMP:12418"/>
        <dbReference type="Rhea" id="RHEA-COMP:12419"/>
        <dbReference type="ChEBI" id="CHEBI:15378"/>
        <dbReference type="ChEBI" id="CHEBI:57856"/>
        <dbReference type="ChEBI" id="CHEBI:59789"/>
        <dbReference type="ChEBI" id="CHEBI:90615"/>
        <dbReference type="ChEBI" id="CHEBI:90616"/>
        <dbReference type="EC" id="2.1.1.72"/>
    </reaction>
</comment>
<keyword evidence="5" id="KW-0949">S-adenosyl-L-methionine</keyword>
<evidence type="ECO:0000259" key="7">
    <source>
        <dbReference type="Pfam" id="PF02384"/>
    </source>
</evidence>
<proteinExistence type="inferred from homology"/>
<protein>
    <recommendedName>
        <fullName evidence="2">site-specific DNA-methyltransferase (adenine-specific)</fullName>
        <ecNumber evidence="2">2.1.1.72</ecNumber>
    </recommendedName>
</protein>
<evidence type="ECO:0000256" key="3">
    <source>
        <dbReference type="ARBA" id="ARBA00022603"/>
    </source>
</evidence>
<evidence type="ECO:0000256" key="4">
    <source>
        <dbReference type="ARBA" id="ARBA00022679"/>
    </source>
</evidence>
<evidence type="ECO:0000313" key="10">
    <source>
        <dbReference type="EMBL" id="MBO4161717.1"/>
    </source>
</evidence>
<feature type="domain" description="Type II methyltransferase M.TaqI-like" evidence="8">
    <location>
        <begin position="138"/>
        <end position="225"/>
    </location>
</feature>
<evidence type="ECO:0000259" key="8">
    <source>
        <dbReference type="Pfam" id="PF07669"/>
    </source>
</evidence>
<dbReference type="PANTHER" id="PTHR33841:SF5">
    <property type="entry name" value="DNA METHYLASE (MODIFICATION METHYLASE) (METHYLTRANSFERASE)-RELATED"/>
    <property type="match status" value="1"/>
</dbReference>
<dbReference type="EMBL" id="JAGFWR010000005">
    <property type="protein sequence ID" value="MBO4161717.1"/>
    <property type="molecule type" value="Genomic_DNA"/>
</dbReference>
<evidence type="ECO:0000256" key="1">
    <source>
        <dbReference type="ARBA" id="ARBA00006594"/>
    </source>
</evidence>
<keyword evidence="4" id="KW-0808">Transferase</keyword>
<comment type="similarity">
    <text evidence="1">Belongs to the N(4)/N(6)-methyltransferase family.</text>
</comment>
<evidence type="ECO:0000313" key="11">
    <source>
        <dbReference type="Proteomes" id="UP000671399"/>
    </source>
</evidence>
<dbReference type="PANTHER" id="PTHR33841">
    <property type="entry name" value="DNA METHYLTRANSFERASE YEEA-RELATED"/>
    <property type="match status" value="1"/>
</dbReference>
<keyword evidence="3 10" id="KW-0489">Methyltransferase</keyword>
<evidence type="ECO:0000256" key="5">
    <source>
        <dbReference type="ARBA" id="ARBA00022691"/>
    </source>
</evidence>
<sequence length="512" mass="56559">MATAVRDSLEKGDEDVLAIAYEYIVSGVNRRQLGTFFTPAPIVRYMVNQSRRLLAGPPRYVVDPGAGVGAFTLAALSAWRRASVTAVDVNVVTLGLLAARAAVREAKSQPKVGRLTFAPADYLAWLQEEWPGLESPRLILGNPPYTRHQRMTEKDKQAARKIAGDLITSGLAGLSAYFLAATLNALGPKDAVCFLLPASWCEARYGREIRQWLWEARRRRVEAHFFPSELEVFPGTQVTAMVLLIGPVKRVDQPFVAQHIDLPADDPRADVAPGRSVEPDRTGSCPATFTSLLRRPAPRTVLATVALGEVAKIRRGVATGASEFFFVSDAQRDEHRLPSNSMRRALVKPAHCTGVRLDVRAHDALGLAGLPRWLLDLNGSELAETDERVAAYLDRGRELGIDTRHLTSHRPTNWYKVEPVQAPDLFLVPVGKPFHRVIINDAAAVASNNLYGIYLSEDAPWSKEALARWLRSEDGQRPLAELARHYHGGSLKIEPKSLRWLRVPQGLETPHS</sequence>
<feature type="domain" description="DNA methylase adenine-specific" evidence="7">
    <location>
        <begin position="13"/>
        <end position="105"/>
    </location>
</feature>
<keyword evidence="11" id="KW-1185">Reference proteome</keyword>
<reference evidence="10 11" key="1">
    <citation type="submission" date="2021-03" db="EMBL/GenBank/DDBJ databases">
        <authorList>
            <person name="Lee D.-H."/>
        </authorList>
    </citation>
    <scope>NUCLEOTIDE SEQUENCE [LARGE SCALE GENOMIC DNA]</scope>
    <source>
        <strain evidence="10 11">MMS20-R2-23</strain>
    </source>
</reference>
<dbReference type="Gene3D" id="3.40.50.150">
    <property type="entry name" value="Vaccinia Virus protein VP39"/>
    <property type="match status" value="1"/>
</dbReference>
<dbReference type="EC" id="2.1.1.72" evidence="2"/>
<dbReference type="Pfam" id="PF22837">
    <property type="entry name" value="M_Eco57I_C"/>
    <property type="match status" value="1"/>
</dbReference>
<dbReference type="PRINTS" id="PR00507">
    <property type="entry name" value="N12N6MTFRASE"/>
</dbReference>
<dbReference type="Proteomes" id="UP000671399">
    <property type="component" value="Unassembled WGS sequence"/>
</dbReference>
<dbReference type="SUPFAM" id="SSF53335">
    <property type="entry name" value="S-adenosyl-L-methionine-dependent methyltransferases"/>
    <property type="match status" value="1"/>
</dbReference>
<dbReference type="InterPro" id="IPR011639">
    <property type="entry name" value="MethylTrfase_TaqI-like_dom"/>
</dbReference>
<dbReference type="InterPro" id="IPR003356">
    <property type="entry name" value="DNA_methylase_A-5"/>
</dbReference>
<dbReference type="InterPro" id="IPR050953">
    <property type="entry name" value="N4_N6_ade-DNA_methylase"/>
</dbReference>
<feature type="domain" description="Type II methyltransferase M.Eco57I C-terminal" evidence="9">
    <location>
        <begin position="304"/>
        <end position="505"/>
    </location>
</feature>
<dbReference type="Pfam" id="PF07669">
    <property type="entry name" value="Eco57I"/>
    <property type="match status" value="1"/>
</dbReference>
<dbReference type="GO" id="GO:0008168">
    <property type="term" value="F:methyltransferase activity"/>
    <property type="evidence" value="ECO:0007669"/>
    <property type="project" value="UniProtKB-KW"/>
</dbReference>
<organism evidence="10 11">
    <name type="scientific">Micromonospora antibiotica</name>
    <dbReference type="NCBI Taxonomy" id="2807623"/>
    <lineage>
        <taxon>Bacteria</taxon>
        <taxon>Bacillati</taxon>
        <taxon>Actinomycetota</taxon>
        <taxon>Actinomycetes</taxon>
        <taxon>Micromonosporales</taxon>
        <taxon>Micromonosporaceae</taxon>
        <taxon>Micromonospora</taxon>
    </lineage>
</organism>
<gene>
    <name evidence="10" type="ORF">JQN83_12985</name>
</gene>
<evidence type="ECO:0000256" key="6">
    <source>
        <dbReference type="ARBA" id="ARBA00047942"/>
    </source>
</evidence>
<name>A0ABS3V861_9ACTN</name>
<dbReference type="Pfam" id="PF02384">
    <property type="entry name" value="N6_Mtase"/>
    <property type="match status" value="1"/>
</dbReference>
<dbReference type="InterPro" id="IPR029063">
    <property type="entry name" value="SAM-dependent_MTases_sf"/>
</dbReference>
<dbReference type="GO" id="GO:0032259">
    <property type="term" value="P:methylation"/>
    <property type="evidence" value="ECO:0007669"/>
    <property type="project" value="UniProtKB-KW"/>
</dbReference>
<evidence type="ECO:0000259" key="9">
    <source>
        <dbReference type="Pfam" id="PF22837"/>
    </source>
</evidence>
<dbReference type="RefSeq" id="WP_208567365.1">
    <property type="nucleotide sequence ID" value="NZ_JAGFWR010000005.1"/>
</dbReference>